<dbReference type="SMART" id="SM00645">
    <property type="entry name" value="Pept_C1"/>
    <property type="match status" value="1"/>
</dbReference>
<dbReference type="Gene3D" id="1.10.530.10">
    <property type="match status" value="1"/>
</dbReference>
<evidence type="ECO:0000313" key="3">
    <source>
        <dbReference type="Proteomes" id="UP000294593"/>
    </source>
</evidence>
<reference evidence="2 3" key="1">
    <citation type="submission" date="2019-03" db="EMBL/GenBank/DDBJ databases">
        <title>Genomic Encyclopedia of Type Strains, Phase IV (KMG-IV): sequencing the most valuable type-strain genomes for metagenomic binning, comparative biology and taxonomic classification.</title>
        <authorList>
            <person name="Goeker M."/>
        </authorList>
    </citation>
    <scope>NUCLEOTIDE SEQUENCE [LARGE SCALE GENOMIC DNA]</scope>
    <source>
        <strain evidence="2 3">DSM 11901</strain>
    </source>
</reference>
<dbReference type="SUPFAM" id="SSF54001">
    <property type="entry name" value="Cysteine proteinases"/>
    <property type="match status" value="1"/>
</dbReference>
<dbReference type="Proteomes" id="UP000294593">
    <property type="component" value="Unassembled WGS sequence"/>
</dbReference>
<evidence type="ECO:0000259" key="1">
    <source>
        <dbReference type="SMART" id="SM00645"/>
    </source>
</evidence>
<dbReference type="RefSeq" id="WP_243738569.1">
    <property type="nucleotide sequence ID" value="NZ_SNXW01000003.1"/>
</dbReference>
<organism evidence="2 3">
    <name type="scientific">Aquabacterium commune</name>
    <dbReference type="NCBI Taxonomy" id="70586"/>
    <lineage>
        <taxon>Bacteria</taxon>
        <taxon>Pseudomonadati</taxon>
        <taxon>Pseudomonadota</taxon>
        <taxon>Betaproteobacteria</taxon>
        <taxon>Burkholderiales</taxon>
        <taxon>Aquabacterium</taxon>
    </lineage>
</organism>
<evidence type="ECO:0000313" key="2">
    <source>
        <dbReference type="EMBL" id="TDP84563.1"/>
    </source>
</evidence>
<dbReference type="InterPro" id="IPR036365">
    <property type="entry name" value="PGBD-like_sf"/>
</dbReference>
<dbReference type="Gene3D" id="3.90.70.10">
    <property type="entry name" value="Cysteine proteinases"/>
    <property type="match status" value="1"/>
</dbReference>
<dbReference type="InterPro" id="IPR000668">
    <property type="entry name" value="Peptidase_C1A_C"/>
</dbReference>
<dbReference type="AlphaFoldDB" id="A0A4R6RE93"/>
<dbReference type="Pfam" id="PF00112">
    <property type="entry name" value="Peptidase_C1"/>
    <property type="match status" value="1"/>
</dbReference>
<comment type="caution">
    <text evidence="2">The sequence shown here is derived from an EMBL/GenBank/DDBJ whole genome shotgun (WGS) entry which is preliminary data.</text>
</comment>
<name>A0A4R6RE93_9BURK</name>
<dbReference type="SUPFAM" id="SSF47090">
    <property type="entry name" value="PGBD-like"/>
    <property type="match status" value="1"/>
</dbReference>
<dbReference type="CDD" id="cd02619">
    <property type="entry name" value="Peptidase_C1"/>
    <property type="match status" value="1"/>
</dbReference>
<dbReference type="InterPro" id="IPR023346">
    <property type="entry name" value="Lysozyme-like_dom_sf"/>
</dbReference>
<dbReference type="InterPro" id="IPR036366">
    <property type="entry name" value="PGBDSf"/>
</dbReference>
<dbReference type="GO" id="GO:0006508">
    <property type="term" value="P:proteolysis"/>
    <property type="evidence" value="ECO:0007669"/>
    <property type="project" value="InterPro"/>
</dbReference>
<accession>A0A4R6RE93</accession>
<dbReference type="GO" id="GO:0008234">
    <property type="term" value="F:cysteine-type peptidase activity"/>
    <property type="evidence" value="ECO:0007669"/>
    <property type="project" value="InterPro"/>
</dbReference>
<protein>
    <submittedName>
        <fullName evidence="2">Putative chitinase</fullName>
    </submittedName>
</protein>
<dbReference type="EMBL" id="SNXW01000003">
    <property type="protein sequence ID" value="TDP84563.1"/>
    <property type="molecule type" value="Genomic_DNA"/>
</dbReference>
<dbReference type="InterPro" id="IPR029058">
    <property type="entry name" value="AB_hydrolase_fold"/>
</dbReference>
<keyword evidence="3" id="KW-1185">Reference proteome</keyword>
<dbReference type="InterPro" id="IPR038765">
    <property type="entry name" value="Papain-like_cys_pep_sf"/>
</dbReference>
<dbReference type="SUPFAM" id="SSF53474">
    <property type="entry name" value="alpha/beta-Hydrolases"/>
    <property type="match status" value="1"/>
</dbReference>
<feature type="domain" description="Peptidase C1A papain C-terminal" evidence="1">
    <location>
        <begin position="334"/>
        <end position="555"/>
    </location>
</feature>
<gene>
    <name evidence="2" type="ORF">EV672_103132</name>
</gene>
<proteinExistence type="predicted"/>
<sequence length="957" mass="104777">MNALLFLQGSKGDMVRRIRKALVNELGPLAALYPGLATGGDTFDAPMDAALRQWQSGSGLMADGIVGPCNLLALGLVDWPALDMSLNSTNVQPLFPDTKPVNISRYLQYVVASLQAFGLRRRELLLTALGTIRAETEGFVPISEYPSKYNTAPGGAPFALYDGKLGNGKGEGARFRGRGFVQLTGRANYETYRDALGIDLVAQPDLANAPEVAAALLAAFLHDHLARLETALDAQDLRAARKVVNGGAHGFDRFSSVFALADAVWPAAQPKLATTKQGKLRKAKTRTAATAKPVTPRVLNTRKDAPDLRDREYLPPPVSLHPEWPLTEHLRQWLPNYAKAGLILDQGQEGACTGFGLAGVVNHLRWVQQGMPAVIPSVSPRMLYNMARRHDEYGGENYEGSSCRGAIKGWFSHGVCLEEDWPYSSDTRRQPRFGYAERARAHTLGVYYRIKPQAITDLQAAIQAVGAVYVSSYVHPGWDGVPQVRKLPGGHADLPVIDFDGTVRQEAGHAYALVGFNTQGFILQNSWGPDWGAHGFAVITYEDWLAHAMDAWVVAMGVPGILSGRASSTVAAARAKAGSKGRWWSEAQAREHSVILGNDGRVHSYLTEDERTRTLSHQVTVLPDRWFRSRPADEKKRLLLYVHGGLNSEDAGLKRAQALGRTFDANGCYPLFVVWKTGLLESMGDIFSDWRRKQPAATGLGDWLTERSDALIESTVGRKLAKPIWSEMKENAELAHGPSRAGDLLVRALSDLIRLWGDQLEIHLVGHSAGSIWLGHLIGRLQRTQADGNKPVLDWVPGVHLYAPACTVQFANEHYAAAGVLPRTHIALLSDKLELDDNTAQMYRKSLLYLVSNALEPDPRTPILGLHKVFDERESARAWDGASSTGETLRAWRRAAAEAKLDKRLTVIQNDKVRTALDATIPAAHGSFDNDIDVLTATLQLIRGGDLLEPVTDLRGF</sequence>
<dbReference type="SUPFAM" id="SSF53955">
    <property type="entry name" value="Lysozyme-like"/>
    <property type="match status" value="1"/>
</dbReference>
<dbReference type="Gene3D" id="1.10.101.10">
    <property type="entry name" value="PGBD-like superfamily/PGBD"/>
    <property type="match status" value="1"/>
</dbReference>